<evidence type="ECO:0000256" key="6">
    <source>
        <dbReference type="ARBA" id="ARBA00022884"/>
    </source>
</evidence>
<dbReference type="Pfam" id="PF17654">
    <property type="entry name" value="Trnau1ap"/>
    <property type="match status" value="1"/>
</dbReference>
<evidence type="ECO:0000256" key="4">
    <source>
        <dbReference type="ARBA" id="ARBA00022490"/>
    </source>
</evidence>
<dbReference type="InterPro" id="IPR035979">
    <property type="entry name" value="RBD_domain_sf"/>
</dbReference>
<proteinExistence type="inferred from homology"/>
<keyword evidence="7" id="KW-0648">Protein biosynthesis</keyword>
<dbReference type="InterPro" id="IPR000504">
    <property type="entry name" value="RRM_dom"/>
</dbReference>
<feature type="compositionally biased region" description="Low complexity" evidence="11">
    <location>
        <begin position="181"/>
        <end position="193"/>
    </location>
</feature>
<dbReference type="OrthoDB" id="446113at2759"/>
<feature type="domain" description="RRM" evidence="12">
    <location>
        <begin position="95"/>
        <end position="174"/>
    </location>
</feature>
<dbReference type="InterPro" id="IPR040434">
    <property type="entry name" value="TSAP1"/>
</dbReference>
<dbReference type="RefSeq" id="XP_035667754.1">
    <property type="nucleotide sequence ID" value="XM_035811861.1"/>
</dbReference>
<evidence type="ECO:0000256" key="3">
    <source>
        <dbReference type="ARBA" id="ARBA00008920"/>
    </source>
</evidence>
<dbReference type="FunFam" id="3.30.70.330:FF:000159">
    <property type="entry name" value="tRNA selenocysteine 1-associated protein 1"/>
    <property type="match status" value="1"/>
</dbReference>
<dbReference type="FunFam" id="3.30.70.330:FF:000166">
    <property type="entry name" value="Trna selenocysteine 1-associated protein 1"/>
    <property type="match status" value="1"/>
</dbReference>
<keyword evidence="13" id="KW-1185">Reference proteome</keyword>
<evidence type="ECO:0000256" key="11">
    <source>
        <dbReference type="SAM" id="MobiDB-lite"/>
    </source>
</evidence>
<evidence type="ECO:0000313" key="13">
    <source>
        <dbReference type="Proteomes" id="UP000001554"/>
    </source>
</evidence>
<feature type="compositionally biased region" description="Low complexity" evidence="11">
    <location>
        <begin position="258"/>
        <end position="267"/>
    </location>
</feature>
<keyword evidence="8" id="KW-0539">Nucleus</keyword>
<dbReference type="SMART" id="SM00360">
    <property type="entry name" value="RRM"/>
    <property type="match status" value="2"/>
</dbReference>
<dbReference type="GeneID" id="118410298"/>
<dbReference type="GO" id="GO:0005634">
    <property type="term" value="C:nucleus"/>
    <property type="evidence" value="ECO:0007669"/>
    <property type="project" value="UniProtKB-SubCell"/>
</dbReference>
<feature type="compositionally biased region" description="Polar residues" evidence="11">
    <location>
        <begin position="231"/>
        <end position="254"/>
    </location>
</feature>
<dbReference type="Pfam" id="PF00076">
    <property type="entry name" value="RRM_1"/>
    <property type="match status" value="2"/>
</dbReference>
<evidence type="ECO:0000256" key="1">
    <source>
        <dbReference type="ARBA" id="ARBA00004123"/>
    </source>
</evidence>
<evidence type="ECO:0000256" key="2">
    <source>
        <dbReference type="ARBA" id="ARBA00004496"/>
    </source>
</evidence>
<dbReference type="CDD" id="cd12610">
    <property type="entry name" value="RRM1_SECp43"/>
    <property type="match status" value="1"/>
</dbReference>
<reference evidence="14" key="2">
    <citation type="submission" date="2025-08" db="UniProtKB">
        <authorList>
            <consortium name="RefSeq"/>
        </authorList>
    </citation>
    <scope>IDENTIFICATION</scope>
    <source>
        <strain evidence="14">S238N-H82</strain>
        <tissue evidence="14">Testes</tissue>
    </source>
</reference>
<dbReference type="PANTHER" id="PTHR37457">
    <property type="entry name" value="TRNA SELENOCYSTEINE 1-ASSOCIATED PROTEIN 1-RELATED"/>
    <property type="match status" value="1"/>
</dbReference>
<dbReference type="PANTHER" id="PTHR37457:SF3">
    <property type="entry name" value="TRNA SELENOCYSTEINE-ASSOCIATED PROTEIN 1"/>
    <property type="match status" value="1"/>
</dbReference>
<comment type="similarity">
    <text evidence="3">Belongs to the RRM TRSPAP family.</text>
</comment>
<evidence type="ECO:0000259" key="12">
    <source>
        <dbReference type="PROSITE" id="PS50102"/>
    </source>
</evidence>
<evidence type="ECO:0000256" key="8">
    <source>
        <dbReference type="ARBA" id="ARBA00023242"/>
    </source>
</evidence>
<reference evidence="13" key="1">
    <citation type="journal article" date="2020" name="Nat. Ecol. Evol.">
        <title>Deeply conserved synteny resolves early events in vertebrate evolution.</title>
        <authorList>
            <person name="Simakov O."/>
            <person name="Marletaz F."/>
            <person name="Yue J.X."/>
            <person name="O'Connell B."/>
            <person name="Jenkins J."/>
            <person name="Brandt A."/>
            <person name="Calef R."/>
            <person name="Tung C.H."/>
            <person name="Huang T.K."/>
            <person name="Schmutz J."/>
            <person name="Satoh N."/>
            <person name="Yu J.K."/>
            <person name="Putnam N.H."/>
            <person name="Green R.E."/>
            <person name="Rokhsar D.S."/>
        </authorList>
    </citation>
    <scope>NUCLEOTIDE SEQUENCE [LARGE SCALE GENOMIC DNA]</scope>
    <source>
        <strain evidence="13">S238N-H82</strain>
    </source>
</reference>
<accession>A0A9J7KPQ2</accession>
<name>A0A9J7KPQ2_BRAFL</name>
<evidence type="ECO:0000313" key="14">
    <source>
        <dbReference type="RefSeq" id="XP_035667754.1"/>
    </source>
</evidence>
<dbReference type="Proteomes" id="UP000001554">
    <property type="component" value="Chromosome 2"/>
</dbReference>
<evidence type="ECO:0000256" key="7">
    <source>
        <dbReference type="ARBA" id="ARBA00022917"/>
    </source>
</evidence>
<dbReference type="PROSITE" id="PS50102">
    <property type="entry name" value="RRM"/>
    <property type="match status" value="2"/>
</dbReference>
<keyword evidence="5" id="KW-0677">Repeat</keyword>
<dbReference type="GO" id="GO:0006412">
    <property type="term" value="P:translation"/>
    <property type="evidence" value="ECO:0007669"/>
    <property type="project" value="UniProtKB-KW"/>
</dbReference>
<keyword evidence="4" id="KW-0963">Cytoplasm</keyword>
<organism evidence="13 14">
    <name type="scientific">Branchiostoma floridae</name>
    <name type="common">Florida lancelet</name>
    <name type="synonym">Amphioxus</name>
    <dbReference type="NCBI Taxonomy" id="7739"/>
    <lineage>
        <taxon>Eukaryota</taxon>
        <taxon>Metazoa</taxon>
        <taxon>Chordata</taxon>
        <taxon>Cephalochordata</taxon>
        <taxon>Leptocardii</taxon>
        <taxon>Amphioxiformes</taxon>
        <taxon>Branchiostomatidae</taxon>
        <taxon>Branchiostoma</taxon>
    </lineage>
</organism>
<feature type="region of interest" description="Disordered" evidence="11">
    <location>
        <begin position="223"/>
        <end position="281"/>
    </location>
</feature>
<dbReference type="CDD" id="cd12612">
    <property type="entry name" value="RRM2_SECp43"/>
    <property type="match status" value="1"/>
</dbReference>
<protein>
    <recommendedName>
        <fullName evidence="9">tRNA selenocysteine-associated protein 1</fullName>
    </recommendedName>
</protein>
<dbReference type="OMA" id="YDMNGYV"/>
<comment type="subcellular location">
    <subcellularLocation>
        <location evidence="2">Cytoplasm</location>
    </subcellularLocation>
    <subcellularLocation>
        <location evidence="1">Nucleus</location>
    </subcellularLocation>
</comment>
<evidence type="ECO:0000256" key="9">
    <source>
        <dbReference type="ARBA" id="ARBA00033477"/>
    </source>
</evidence>
<feature type="region of interest" description="Disordered" evidence="11">
    <location>
        <begin position="163"/>
        <end position="193"/>
    </location>
</feature>
<dbReference type="InterPro" id="IPR012677">
    <property type="entry name" value="Nucleotide-bd_a/b_plait_sf"/>
</dbReference>
<evidence type="ECO:0000256" key="5">
    <source>
        <dbReference type="ARBA" id="ARBA00022737"/>
    </source>
</evidence>
<dbReference type="KEGG" id="bfo:118410298"/>
<dbReference type="InterPro" id="IPR041085">
    <property type="entry name" value="TSAP1_C"/>
</dbReference>
<dbReference type="Gene3D" id="3.30.70.330">
    <property type="match status" value="2"/>
</dbReference>
<evidence type="ECO:0000256" key="10">
    <source>
        <dbReference type="PROSITE-ProRule" id="PRU00176"/>
    </source>
</evidence>
<gene>
    <name evidence="14" type="primary">LOC118410298</name>
</gene>
<dbReference type="GO" id="GO:0003723">
    <property type="term" value="F:RNA binding"/>
    <property type="evidence" value="ECO:0007669"/>
    <property type="project" value="UniProtKB-UniRule"/>
</dbReference>
<feature type="domain" description="RRM" evidence="12">
    <location>
        <begin position="2"/>
        <end position="85"/>
    </location>
</feature>
<dbReference type="GO" id="GO:0005737">
    <property type="term" value="C:cytoplasm"/>
    <property type="evidence" value="ECO:0007669"/>
    <property type="project" value="UniProtKB-SubCell"/>
</dbReference>
<dbReference type="SUPFAM" id="SSF54928">
    <property type="entry name" value="RNA-binding domain, RBD"/>
    <property type="match status" value="1"/>
</dbReference>
<dbReference type="InterPro" id="IPR034510">
    <property type="entry name" value="SECp43_RRM2"/>
</dbReference>
<sequence length="309" mass="34972">MTSLWMGDLEPYMDEPFIMNAFASMGEPIISVKLIKNRQTGGPAGFCFVDFGDQQLAERALTRLSGKQLPGSYTPKRFKLNYASYGRENVVTPEYSIFVGDLTPEIDDGSLQEFFGRRYSSCKAAKVVLDAAGNSRGYGFVRFTDENEQKRALTEMQGAVGLGGKALRVSPATPRNRDKTQQQQQQQHGAGGQYDQYSQYYQQYQNYWNQYYPQSSQYYNYNQYGTSSYSPNSQTQNQGYENTPTNNQSESSVEAKSPSDPSSDLQDPNPPLNIEEMNKEFMHRSEELYEAMEASRWQPLDSVTSPIPV</sequence>
<keyword evidence="6 10" id="KW-0694">RNA-binding</keyword>
<dbReference type="AlphaFoldDB" id="A0A9J7KPQ2"/>